<dbReference type="InterPro" id="IPR013096">
    <property type="entry name" value="Cupin_2"/>
</dbReference>
<dbReference type="Pfam" id="PF07883">
    <property type="entry name" value="Cupin_2"/>
    <property type="match status" value="1"/>
</dbReference>
<name>A0ABS6I7L8_9MICC</name>
<evidence type="ECO:0000313" key="2">
    <source>
        <dbReference type="EMBL" id="MBU8867718.1"/>
    </source>
</evidence>
<gene>
    <name evidence="2" type="ORF">KSW38_15620</name>
</gene>
<keyword evidence="3" id="KW-1185">Reference proteome</keyword>
<protein>
    <submittedName>
        <fullName evidence="2">Cupin domain-containing protein</fullName>
    </submittedName>
</protein>
<dbReference type="EMBL" id="JAHOPC010000009">
    <property type="protein sequence ID" value="MBU8867718.1"/>
    <property type="molecule type" value="Genomic_DNA"/>
</dbReference>
<dbReference type="InterPro" id="IPR047263">
    <property type="entry name" value="HNL-like_cupin"/>
</dbReference>
<dbReference type="CDD" id="cd02233">
    <property type="entry name" value="cupin_HNL-like"/>
    <property type="match status" value="1"/>
</dbReference>
<organism evidence="2 3">
    <name type="scientific">Paenarthrobacter aromaticivorans</name>
    <dbReference type="NCBI Taxonomy" id="2849150"/>
    <lineage>
        <taxon>Bacteria</taxon>
        <taxon>Bacillati</taxon>
        <taxon>Actinomycetota</taxon>
        <taxon>Actinomycetes</taxon>
        <taxon>Micrococcales</taxon>
        <taxon>Micrococcaceae</taxon>
        <taxon>Paenarthrobacter</taxon>
    </lineage>
</organism>
<evidence type="ECO:0000259" key="1">
    <source>
        <dbReference type="Pfam" id="PF07883"/>
    </source>
</evidence>
<dbReference type="PANTHER" id="PTHR43698">
    <property type="entry name" value="RIBD C-TERMINAL DOMAIN CONTAINING PROTEIN"/>
    <property type="match status" value="1"/>
</dbReference>
<dbReference type="Proteomes" id="UP000824166">
    <property type="component" value="Unassembled WGS sequence"/>
</dbReference>
<reference evidence="2 3" key="1">
    <citation type="submission" date="2021-06" db="EMBL/GenBank/DDBJ databases">
        <authorList>
            <person name="Jeong J.W."/>
        </authorList>
    </citation>
    <scope>NUCLEOTIDE SEQUENCE [LARGE SCALE GENOMIC DNA]</scope>
    <source>
        <strain evidence="2 3">MMS21-TAE1-1</strain>
    </source>
</reference>
<accession>A0ABS6I7L8</accession>
<comment type="caution">
    <text evidence="2">The sequence shown here is derived from an EMBL/GenBank/DDBJ whole genome shotgun (WGS) entry which is preliminary data.</text>
</comment>
<evidence type="ECO:0000313" key="3">
    <source>
        <dbReference type="Proteomes" id="UP000824166"/>
    </source>
</evidence>
<feature type="domain" description="Cupin type-2" evidence="1">
    <location>
        <begin position="39"/>
        <end position="96"/>
    </location>
</feature>
<proteinExistence type="predicted"/>
<sequence length="134" mass="14581">MDITPKTTSTKGPSGLFTGDVYFDVIAKGDAPSRLRVNIVRFAPCARTAWHTHAAGQTLHVTDGVGLVQARGAEVKVVRQGDTIYTPPGEWHWHGAAPEHFMSHLAMWETTGAADESETTWGELVTDEEYGYPG</sequence>
<dbReference type="RefSeq" id="WP_216925836.1">
    <property type="nucleotide sequence ID" value="NZ_JAHOPC010000009.1"/>
</dbReference>
<dbReference type="PANTHER" id="PTHR43698:SF1">
    <property type="entry name" value="BLL4564 PROTEIN"/>
    <property type="match status" value="1"/>
</dbReference>